<proteinExistence type="inferred from homology"/>
<dbReference type="GO" id="GO:0003712">
    <property type="term" value="F:transcription coregulator activity"/>
    <property type="evidence" value="ECO:0007669"/>
    <property type="project" value="TreeGrafter"/>
</dbReference>
<dbReference type="GO" id="GO:0000785">
    <property type="term" value="C:chromatin"/>
    <property type="evidence" value="ECO:0007669"/>
    <property type="project" value="TreeGrafter"/>
</dbReference>
<dbReference type="GO" id="GO:0046872">
    <property type="term" value="F:metal ion binding"/>
    <property type="evidence" value="ECO:0007669"/>
    <property type="project" value="UniProtKB-KW"/>
</dbReference>
<gene>
    <name evidence="6" type="ORF">IFM89_024140</name>
</gene>
<dbReference type="GO" id="GO:0031490">
    <property type="term" value="F:chromatin DNA binding"/>
    <property type="evidence" value="ECO:0007669"/>
    <property type="project" value="TreeGrafter"/>
</dbReference>
<evidence type="ECO:0000256" key="5">
    <source>
        <dbReference type="SAM" id="MobiDB-lite"/>
    </source>
</evidence>
<dbReference type="GO" id="GO:0032454">
    <property type="term" value="F:histone H3K9 demethylase activity"/>
    <property type="evidence" value="ECO:0007669"/>
    <property type="project" value="InterPro"/>
</dbReference>
<dbReference type="PANTHER" id="PTHR12549:SF11">
    <property type="entry name" value="LYSINE-SPECIFIC DEMETHYLASE JMJ25"/>
    <property type="match status" value="1"/>
</dbReference>
<evidence type="ECO:0000313" key="6">
    <source>
        <dbReference type="EMBL" id="KAF9610701.1"/>
    </source>
</evidence>
<dbReference type="OrthoDB" id="1935676at2759"/>
<dbReference type="Proteomes" id="UP000631114">
    <property type="component" value="Unassembled WGS sequence"/>
</dbReference>
<dbReference type="InterPro" id="IPR045109">
    <property type="entry name" value="LSDs-like"/>
</dbReference>
<protein>
    <submittedName>
        <fullName evidence="6">Uncharacterized protein</fullName>
    </submittedName>
</protein>
<dbReference type="AlphaFoldDB" id="A0A835I4X5"/>
<feature type="compositionally biased region" description="Basic and acidic residues" evidence="5">
    <location>
        <begin position="167"/>
        <end position="181"/>
    </location>
</feature>
<comment type="similarity">
    <text evidence="2">Belongs to the JARID1 histone demethylase family.</text>
</comment>
<keyword evidence="4" id="KW-0539">Nucleus</keyword>
<reference evidence="6 7" key="1">
    <citation type="submission" date="2020-10" db="EMBL/GenBank/DDBJ databases">
        <title>The Coptis chinensis genome and diversification of protoberbering-type alkaloids.</title>
        <authorList>
            <person name="Wang B."/>
            <person name="Shu S."/>
            <person name="Song C."/>
            <person name="Liu Y."/>
        </authorList>
    </citation>
    <scope>NUCLEOTIDE SEQUENCE [LARGE SCALE GENOMIC DNA]</scope>
    <source>
        <strain evidence="6">HL-2020</strain>
        <tissue evidence="6">Leaf</tissue>
    </source>
</reference>
<dbReference type="PANTHER" id="PTHR12549">
    <property type="entry name" value="JMJC DOMAIN-CONTAINING HISTONE DEMETHYLATION PROTEIN"/>
    <property type="match status" value="1"/>
</dbReference>
<dbReference type="GO" id="GO:0006357">
    <property type="term" value="P:regulation of transcription by RNA polymerase II"/>
    <property type="evidence" value="ECO:0007669"/>
    <property type="project" value="TreeGrafter"/>
</dbReference>
<evidence type="ECO:0000256" key="4">
    <source>
        <dbReference type="ARBA" id="ARBA00023242"/>
    </source>
</evidence>
<evidence type="ECO:0000256" key="2">
    <source>
        <dbReference type="ARBA" id="ARBA00006801"/>
    </source>
</evidence>
<evidence type="ECO:0000313" key="7">
    <source>
        <dbReference type="Proteomes" id="UP000631114"/>
    </source>
</evidence>
<keyword evidence="7" id="KW-1185">Reference proteome</keyword>
<feature type="region of interest" description="Disordered" evidence="5">
    <location>
        <begin position="160"/>
        <end position="188"/>
    </location>
</feature>
<comment type="caution">
    <text evidence="6">The sequence shown here is derived from an EMBL/GenBank/DDBJ whole genome shotgun (WGS) entry which is preliminary data.</text>
</comment>
<sequence>MIRDRYRYHRHINQTEAELGPWKDSSVSNPCYPLSPFPPTHYKWRRDWLAREQLKIGSALFSASLSELNEVSWIFLYGIVDFSLWIARQLAKSPSIVSCSGDGIKKTAVKVDVISEIGGRTLGRPISLKEEFSSPAEMLSQQLALIAEIPETLERSRSLKFKKSEKKTKGGERSLKTEKPSNAKVSSTETDDYVVVNDYYWNNSLDDMNGRLESGDCEKDGDDVQSSPADVPVEDMLSDDYYEQDGDGQSDSFHHREINQPTTSNLKKLSRPVSFKKNVLKKSKSGNVDGDYYDNDEEDGTFFLEVVKPCRNGEIGKTFANSTKESDAAEVVAVLAELAMARGTRDKQYSDLNHFQKHWIKGELVIVRDVLEFTSGLSWDPLVKKDEYYKYGSLTTAVVMEIFSKPSKDDDYYSQISGCESDGDEESNSYEDMMLGESEHTRNFQEAWNFGEPNCVCFFVEQYYGMKKGLA</sequence>
<keyword evidence="3" id="KW-0479">Metal-binding</keyword>
<dbReference type="GO" id="GO:0000118">
    <property type="term" value="C:histone deacetylase complex"/>
    <property type="evidence" value="ECO:0007669"/>
    <property type="project" value="TreeGrafter"/>
</dbReference>
<evidence type="ECO:0000256" key="1">
    <source>
        <dbReference type="ARBA" id="ARBA00004123"/>
    </source>
</evidence>
<dbReference type="EMBL" id="JADFTS010000004">
    <property type="protein sequence ID" value="KAF9610701.1"/>
    <property type="molecule type" value="Genomic_DNA"/>
</dbReference>
<organism evidence="6 7">
    <name type="scientific">Coptis chinensis</name>
    <dbReference type="NCBI Taxonomy" id="261450"/>
    <lineage>
        <taxon>Eukaryota</taxon>
        <taxon>Viridiplantae</taxon>
        <taxon>Streptophyta</taxon>
        <taxon>Embryophyta</taxon>
        <taxon>Tracheophyta</taxon>
        <taxon>Spermatophyta</taxon>
        <taxon>Magnoliopsida</taxon>
        <taxon>Ranunculales</taxon>
        <taxon>Ranunculaceae</taxon>
        <taxon>Coptidoideae</taxon>
        <taxon>Coptis</taxon>
    </lineage>
</organism>
<name>A0A835I4X5_9MAGN</name>
<dbReference type="Gene3D" id="2.60.120.650">
    <property type="entry name" value="Cupin"/>
    <property type="match status" value="1"/>
</dbReference>
<comment type="subcellular location">
    <subcellularLocation>
        <location evidence="1">Nucleus</location>
    </subcellularLocation>
</comment>
<accession>A0A835I4X5</accession>
<evidence type="ECO:0000256" key="3">
    <source>
        <dbReference type="ARBA" id="ARBA00022723"/>
    </source>
</evidence>